<feature type="compositionally biased region" description="Low complexity" evidence="1">
    <location>
        <begin position="128"/>
        <end position="147"/>
    </location>
</feature>
<dbReference type="AlphaFoldDB" id="A0A1H8Q557"/>
<accession>A0A1H8Q557</accession>
<evidence type="ECO:0000313" key="2">
    <source>
        <dbReference type="EMBL" id="SEO49359.1"/>
    </source>
</evidence>
<evidence type="ECO:0000313" key="3">
    <source>
        <dbReference type="Proteomes" id="UP000181951"/>
    </source>
</evidence>
<dbReference type="Proteomes" id="UP000181951">
    <property type="component" value="Unassembled WGS sequence"/>
</dbReference>
<feature type="region of interest" description="Disordered" evidence="1">
    <location>
        <begin position="236"/>
        <end position="256"/>
    </location>
</feature>
<organism evidence="2 3">
    <name type="scientific">Actinacidiphila rubida</name>
    <dbReference type="NCBI Taxonomy" id="310780"/>
    <lineage>
        <taxon>Bacteria</taxon>
        <taxon>Bacillati</taxon>
        <taxon>Actinomycetota</taxon>
        <taxon>Actinomycetes</taxon>
        <taxon>Kitasatosporales</taxon>
        <taxon>Streptomycetaceae</taxon>
        <taxon>Actinacidiphila</taxon>
    </lineage>
</organism>
<evidence type="ECO:0000256" key="1">
    <source>
        <dbReference type="SAM" id="MobiDB-lite"/>
    </source>
</evidence>
<feature type="compositionally biased region" description="Low complexity" evidence="1">
    <location>
        <begin position="236"/>
        <end position="251"/>
    </location>
</feature>
<protein>
    <submittedName>
        <fullName evidence="2">Uncharacterized protein</fullName>
    </submittedName>
</protein>
<name>A0A1H8Q557_9ACTN</name>
<sequence>MRCRNSMRCELERRSASVSAPSASRIMTASRLKYRAGWSFEDAEARSIGTPSRHSKPLALRLGGQSACPLRNKAISSGVMCSRHALHSVGCAVHVGLDWPWPTAARTGGQVRSSQARMRRRISSTLGRGAFSSTSRSSKAATRSTLSPSSLVAQRFGTHNVGGGLSSFRGDDGDVDADLAAAGPAALVGRRYRHARGSRDRPSGEWPARSVRAVHGCRVRTRTSALGLRRCWRARSTGRGSTAGRRTASSTRRSKRCRHPLLQVRADPCERTRRYPGLHGAGGSPLSARIRSGLQRPGTEGWRGSS</sequence>
<proteinExistence type="predicted"/>
<dbReference type="EMBL" id="FODD01000028">
    <property type="protein sequence ID" value="SEO49359.1"/>
    <property type="molecule type" value="Genomic_DNA"/>
</dbReference>
<gene>
    <name evidence="2" type="ORF">SAMN05216267_102849</name>
</gene>
<feature type="region of interest" description="Disordered" evidence="1">
    <location>
        <begin position="106"/>
        <end position="148"/>
    </location>
</feature>
<keyword evidence="3" id="KW-1185">Reference proteome</keyword>
<feature type="region of interest" description="Disordered" evidence="1">
    <location>
        <begin position="268"/>
        <end position="306"/>
    </location>
</feature>
<reference evidence="2 3" key="1">
    <citation type="submission" date="2016-10" db="EMBL/GenBank/DDBJ databases">
        <authorList>
            <person name="de Groot N.N."/>
        </authorList>
    </citation>
    <scope>NUCLEOTIDE SEQUENCE [LARGE SCALE GENOMIC DNA]</scope>
    <source>
        <strain evidence="2 3">CGMCC 4.2026</strain>
    </source>
</reference>